<reference evidence="1" key="1">
    <citation type="submission" date="2015-10" db="EMBL/GenBank/DDBJ databases">
        <title>EvidentialGene: Evidence-directed Construction of Complete mRNA Transcriptomes without Genomes.</title>
        <authorList>
            <person name="Gilbert D.G."/>
        </authorList>
    </citation>
    <scope>NUCLEOTIDE SEQUENCE</scope>
</reference>
<sequence length="59" mass="6964">MIYAHIRVDICLSGKVRRKKSLIYFQFADGLLLNRLDLIIVFSVAEVQPFLLRKLMKLR</sequence>
<accession>A0A0P6AUL2</accession>
<dbReference type="EMBL" id="GDIQ01080971">
    <property type="protein sequence ID" value="JAN13766.1"/>
    <property type="molecule type" value="Transcribed_RNA"/>
</dbReference>
<protein>
    <submittedName>
        <fullName evidence="1">Uncharacterized protein</fullName>
    </submittedName>
</protein>
<proteinExistence type="predicted"/>
<name>A0A0P6AUL2_9CRUS</name>
<evidence type="ECO:0000313" key="1">
    <source>
        <dbReference type="EMBL" id="JAN13766.1"/>
    </source>
</evidence>
<dbReference type="AlphaFoldDB" id="A0A0P6AUL2"/>
<organism evidence="1">
    <name type="scientific">Daphnia magna</name>
    <dbReference type="NCBI Taxonomy" id="35525"/>
    <lineage>
        <taxon>Eukaryota</taxon>
        <taxon>Metazoa</taxon>
        <taxon>Ecdysozoa</taxon>
        <taxon>Arthropoda</taxon>
        <taxon>Crustacea</taxon>
        <taxon>Branchiopoda</taxon>
        <taxon>Diplostraca</taxon>
        <taxon>Cladocera</taxon>
        <taxon>Anomopoda</taxon>
        <taxon>Daphniidae</taxon>
        <taxon>Daphnia</taxon>
    </lineage>
</organism>